<evidence type="ECO:0000256" key="13">
    <source>
        <dbReference type="ARBA" id="ARBA00022842"/>
    </source>
</evidence>
<dbReference type="Proteomes" id="UP000033187">
    <property type="component" value="Chromosome 1"/>
</dbReference>
<dbReference type="InterPro" id="IPR006318">
    <property type="entry name" value="PTS_EI-like"/>
</dbReference>
<comment type="similarity">
    <text evidence="4">Belongs to the PEP-utilizing enzyme family.</text>
</comment>
<organism evidence="15 16">
    <name type="scientific">Candidatus Filomicrobium marinum</name>
    <dbReference type="NCBI Taxonomy" id="1608628"/>
    <lineage>
        <taxon>Bacteria</taxon>
        <taxon>Pseudomonadati</taxon>
        <taxon>Pseudomonadota</taxon>
        <taxon>Alphaproteobacteria</taxon>
        <taxon>Hyphomicrobiales</taxon>
        <taxon>Hyphomicrobiaceae</taxon>
        <taxon>Filomicrobium</taxon>
    </lineage>
</organism>
<dbReference type="Gene3D" id="3.50.30.10">
    <property type="entry name" value="Phosphohistidine domain"/>
    <property type="match status" value="1"/>
</dbReference>
<keyword evidence="6" id="KW-0813">Transport</keyword>
<dbReference type="OrthoDB" id="9765468at2"/>
<dbReference type="SUPFAM" id="SSF47831">
    <property type="entry name" value="Enzyme I of the PEP:sugar phosphotransferase system HPr-binding (sub)domain"/>
    <property type="match status" value="1"/>
</dbReference>
<keyword evidence="12" id="KW-0418">Kinase</keyword>
<feature type="domain" description="GAF" evidence="14">
    <location>
        <begin position="33"/>
        <end position="179"/>
    </location>
</feature>
<dbReference type="KEGG" id="fiy:BN1229_v1_1253"/>
<sequence length="761" mass="83432">MRRGGDEPRISASEPALRVIMRRLREILAEPGDGQSRLDKIVRQIAGVMVAEVCSIYLKRRDHSLELFATEGLHREAVHNTRLNRGEGLVGRCAELAVPINEPDAQSHPAFSYRPETGEEAYHSLLAVPIQRSGQVIGVLVVQNHTAKHYSEDDTEVLQATAMVIAELLVSGAVSGTEADIEISKSLSAVIKGEVISDGIALGHAVLHEPRVVVSTLMADDPAVELGRLEAALAALHTSLDEMFEHDRLLADGEHRDVLEAYRMFAKDRGWQRRLGEAVKGGLTAEAAVERVQNSTRAQMLRHADPYWRERVRDLDDLSDRLLRILTGHTGEDRPVELPPDAILIARTMGPAELLDYDRTRLRGLIVEDGSRQSHVAIVAKALGIAAIGQARRIVEHVANGDAVIVDGETGEVHVRPSADLVKSYSDKVRFRAKRQERYHKLRDVPAVTVDGIPIRLSMNAGLIADMPHLEESGAEGVGLFRTEIQFMLSEKMPRLMQQAEAYRAVLAEAAGKPVVFRTLDIGGDKMLPYLSALPEENPAMGWRATRMVLDRPALFRAQVRALLRAANGRRLDMMVPMLSMSSEMDELRSLLDKELVHAKRHGYPLPSTLNVGAMLEVPSLLYELDALLPKVDFISVGSNDLLQFLFAADRTNAQVASRYDPLSIAPMRALKHLITKASEQSVPLTVCGEMAGSPLSAMALIGLGCRSLSMAASSIGPIKAMVLSLNAGQLAERLDILLGKTDIDLHANLLNFAERHGVEL</sequence>
<dbReference type="AlphaFoldDB" id="A0A0D6JCQ5"/>
<dbReference type="Pfam" id="PF00391">
    <property type="entry name" value="PEP-utilizers"/>
    <property type="match status" value="1"/>
</dbReference>
<dbReference type="GO" id="GO:0008965">
    <property type="term" value="F:phosphoenolpyruvate-protein phosphotransferase activity"/>
    <property type="evidence" value="ECO:0007669"/>
    <property type="project" value="UniProtKB-EC"/>
</dbReference>
<evidence type="ECO:0000256" key="1">
    <source>
        <dbReference type="ARBA" id="ARBA00000683"/>
    </source>
</evidence>
<reference evidence="16" key="1">
    <citation type="submission" date="2015-02" db="EMBL/GenBank/DDBJ databases">
        <authorList>
            <person name="Chooi Y.-H."/>
        </authorList>
    </citation>
    <scope>NUCLEOTIDE SEQUENCE [LARGE SCALE GENOMIC DNA]</scope>
    <source>
        <strain evidence="16">strain Y</strain>
    </source>
</reference>
<keyword evidence="9" id="KW-0808">Transferase</keyword>
<dbReference type="KEGG" id="fil:BN1229_v1_1255"/>
<dbReference type="EMBL" id="LN829119">
    <property type="protein sequence ID" value="CPR17440.1"/>
    <property type="molecule type" value="Genomic_DNA"/>
</dbReference>
<protein>
    <recommendedName>
        <fullName evidence="5">phosphoenolpyruvate--protein phosphotransferase</fullName>
        <ecNumber evidence="5">2.7.3.9</ecNumber>
    </recommendedName>
</protein>
<evidence type="ECO:0000256" key="6">
    <source>
        <dbReference type="ARBA" id="ARBA00022448"/>
    </source>
</evidence>
<dbReference type="Pfam" id="PF02896">
    <property type="entry name" value="PEP-utilizers_C"/>
    <property type="match status" value="1"/>
</dbReference>
<proteinExistence type="inferred from homology"/>
<evidence type="ECO:0000256" key="5">
    <source>
        <dbReference type="ARBA" id="ARBA00012232"/>
    </source>
</evidence>
<dbReference type="Gene3D" id="3.30.450.40">
    <property type="match status" value="1"/>
</dbReference>
<dbReference type="PANTHER" id="PTHR46244">
    <property type="entry name" value="PHOSPHOENOLPYRUVATE-PROTEIN PHOSPHOTRANSFERASE"/>
    <property type="match status" value="1"/>
</dbReference>
<dbReference type="PRINTS" id="PR01736">
    <property type="entry name" value="PHPHTRNFRASE"/>
</dbReference>
<evidence type="ECO:0000256" key="12">
    <source>
        <dbReference type="ARBA" id="ARBA00022777"/>
    </source>
</evidence>
<evidence type="ECO:0000256" key="10">
    <source>
        <dbReference type="ARBA" id="ARBA00022683"/>
    </source>
</evidence>
<accession>A0A0D6JCQ5</accession>
<comment type="cofactor">
    <cofactor evidence="2">
        <name>Mg(2+)</name>
        <dbReference type="ChEBI" id="CHEBI:18420"/>
    </cofactor>
</comment>
<dbReference type="InterPro" id="IPR008731">
    <property type="entry name" value="PTS_EIN"/>
</dbReference>
<dbReference type="GO" id="GO:0046872">
    <property type="term" value="F:metal ion binding"/>
    <property type="evidence" value="ECO:0007669"/>
    <property type="project" value="UniProtKB-KW"/>
</dbReference>
<dbReference type="InterPro" id="IPR023151">
    <property type="entry name" value="PEP_util_CS"/>
</dbReference>
<dbReference type="InterPro" id="IPR003018">
    <property type="entry name" value="GAF"/>
</dbReference>
<comment type="subcellular location">
    <subcellularLocation>
        <location evidence="3">Cytoplasm</location>
    </subcellularLocation>
</comment>
<keyword evidence="10" id="KW-0598">Phosphotransferase system</keyword>
<dbReference type="SUPFAM" id="SSF52009">
    <property type="entry name" value="Phosphohistidine domain"/>
    <property type="match status" value="1"/>
</dbReference>
<dbReference type="Gene3D" id="3.20.20.60">
    <property type="entry name" value="Phosphoenolpyruvate-binding domains"/>
    <property type="match status" value="1"/>
</dbReference>
<dbReference type="InterPro" id="IPR029016">
    <property type="entry name" value="GAF-like_dom_sf"/>
</dbReference>
<dbReference type="SMART" id="SM00065">
    <property type="entry name" value="GAF"/>
    <property type="match status" value="1"/>
</dbReference>
<keyword evidence="13" id="KW-0460">Magnesium</keyword>
<dbReference type="Pfam" id="PF01590">
    <property type="entry name" value="GAF"/>
    <property type="match status" value="1"/>
</dbReference>
<evidence type="ECO:0000256" key="3">
    <source>
        <dbReference type="ARBA" id="ARBA00004496"/>
    </source>
</evidence>
<evidence type="ECO:0000256" key="8">
    <source>
        <dbReference type="ARBA" id="ARBA00022597"/>
    </source>
</evidence>
<evidence type="ECO:0000259" key="14">
    <source>
        <dbReference type="SMART" id="SM00065"/>
    </source>
</evidence>
<name>A0A0D6JCQ5_9HYPH</name>
<dbReference type="NCBIfam" id="TIGR01417">
    <property type="entry name" value="PTS_I_fam"/>
    <property type="match status" value="1"/>
</dbReference>
<evidence type="ECO:0000256" key="7">
    <source>
        <dbReference type="ARBA" id="ARBA00022490"/>
    </source>
</evidence>
<comment type="catalytic activity">
    <reaction evidence="1">
        <text>L-histidyl-[protein] + phosphoenolpyruvate = N(pros)-phospho-L-histidyl-[protein] + pyruvate</text>
        <dbReference type="Rhea" id="RHEA:23880"/>
        <dbReference type="Rhea" id="RHEA-COMP:9745"/>
        <dbReference type="Rhea" id="RHEA-COMP:9746"/>
        <dbReference type="ChEBI" id="CHEBI:15361"/>
        <dbReference type="ChEBI" id="CHEBI:29979"/>
        <dbReference type="ChEBI" id="CHEBI:58702"/>
        <dbReference type="ChEBI" id="CHEBI:64837"/>
        <dbReference type="EC" id="2.7.3.9"/>
    </reaction>
</comment>
<dbReference type="InterPro" id="IPR040442">
    <property type="entry name" value="Pyrv_kinase-like_dom_sf"/>
</dbReference>
<keyword evidence="11" id="KW-0479">Metal-binding</keyword>
<dbReference type="Pfam" id="PF05524">
    <property type="entry name" value="PEP-utilisers_N"/>
    <property type="match status" value="1"/>
</dbReference>
<keyword evidence="8" id="KW-0762">Sugar transport</keyword>
<evidence type="ECO:0000256" key="11">
    <source>
        <dbReference type="ARBA" id="ARBA00022723"/>
    </source>
</evidence>
<dbReference type="SUPFAM" id="SSF55781">
    <property type="entry name" value="GAF domain-like"/>
    <property type="match status" value="1"/>
</dbReference>
<dbReference type="GO" id="GO:0016301">
    <property type="term" value="F:kinase activity"/>
    <property type="evidence" value="ECO:0007669"/>
    <property type="project" value="UniProtKB-KW"/>
</dbReference>
<dbReference type="RefSeq" id="WP_046477337.1">
    <property type="nucleotide sequence ID" value="NZ_LN829118.1"/>
</dbReference>
<dbReference type="InterPro" id="IPR000121">
    <property type="entry name" value="PEP_util_C"/>
</dbReference>
<dbReference type="Gene3D" id="1.10.274.10">
    <property type="entry name" value="PtsI, HPr-binding domain"/>
    <property type="match status" value="1"/>
</dbReference>
<gene>
    <name evidence="15" type="ORF">YBN1229_v1_1253</name>
</gene>
<dbReference type="PANTHER" id="PTHR46244:SF6">
    <property type="entry name" value="PHOSPHOENOLPYRUVATE-PROTEIN PHOSPHOTRANSFERASE"/>
    <property type="match status" value="1"/>
</dbReference>
<dbReference type="InterPro" id="IPR036618">
    <property type="entry name" value="PtsI_HPr-bd_sf"/>
</dbReference>
<evidence type="ECO:0000256" key="9">
    <source>
        <dbReference type="ARBA" id="ARBA00022679"/>
    </source>
</evidence>
<dbReference type="PROSITE" id="PS00742">
    <property type="entry name" value="PEP_ENZYMES_2"/>
    <property type="match status" value="1"/>
</dbReference>
<dbReference type="InterPro" id="IPR050499">
    <property type="entry name" value="PEP-utilizing_PTS_enzyme"/>
</dbReference>
<evidence type="ECO:0000313" key="16">
    <source>
        <dbReference type="Proteomes" id="UP000033187"/>
    </source>
</evidence>
<dbReference type="GO" id="GO:0005737">
    <property type="term" value="C:cytoplasm"/>
    <property type="evidence" value="ECO:0007669"/>
    <property type="project" value="UniProtKB-SubCell"/>
</dbReference>
<evidence type="ECO:0000313" key="15">
    <source>
        <dbReference type="EMBL" id="CPR17440.1"/>
    </source>
</evidence>
<keyword evidence="7" id="KW-0963">Cytoplasm</keyword>
<evidence type="ECO:0000256" key="4">
    <source>
        <dbReference type="ARBA" id="ARBA00007837"/>
    </source>
</evidence>
<dbReference type="InterPro" id="IPR015813">
    <property type="entry name" value="Pyrv/PenolPyrv_kinase-like_dom"/>
</dbReference>
<dbReference type="EC" id="2.7.3.9" evidence="5"/>
<dbReference type="GO" id="GO:0009401">
    <property type="term" value="P:phosphoenolpyruvate-dependent sugar phosphotransferase system"/>
    <property type="evidence" value="ECO:0007669"/>
    <property type="project" value="UniProtKB-KW"/>
</dbReference>
<dbReference type="SUPFAM" id="SSF51621">
    <property type="entry name" value="Phosphoenolpyruvate/pyruvate domain"/>
    <property type="match status" value="1"/>
</dbReference>
<keyword evidence="16" id="KW-1185">Reference proteome</keyword>
<evidence type="ECO:0000256" key="2">
    <source>
        <dbReference type="ARBA" id="ARBA00001946"/>
    </source>
</evidence>
<dbReference type="InterPro" id="IPR008279">
    <property type="entry name" value="PEP-util_enz_mobile_dom"/>
</dbReference>
<dbReference type="InterPro" id="IPR036637">
    <property type="entry name" value="Phosphohistidine_dom_sf"/>
</dbReference>